<comment type="caution">
    <text evidence="1">The sequence shown here is derived from an EMBL/GenBank/DDBJ whole genome shotgun (WGS) entry which is preliminary data.</text>
</comment>
<accession>A0A840MCN7</accession>
<reference evidence="1 2" key="1">
    <citation type="submission" date="2020-08" db="EMBL/GenBank/DDBJ databases">
        <title>Genomic Encyclopedia of Type Strains, Phase IV (KMG-IV): sequencing the most valuable type-strain genomes for metagenomic binning, comparative biology and taxonomic classification.</title>
        <authorList>
            <person name="Goeker M."/>
        </authorList>
    </citation>
    <scope>NUCLEOTIDE SEQUENCE [LARGE SCALE GENOMIC DNA]</scope>
    <source>
        <strain evidence="1 2">DSM 27165</strain>
    </source>
</reference>
<organism evidence="1 2">
    <name type="scientific">Chitinivorax tropicus</name>
    <dbReference type="NCBI Taxonomy" id="714531"/>
    <lineage>
        <taxon>Bacteria</taxon>
        <taxon>Pseudomonadati</taxon>
        <taxon>Pseudomonadota</taxon>
        <taxon>Betaproteobacteria</taxon>
        <taxon>Chitinivorax</taxon>
    </lineage>
</organism>
<dbReference type="Proteomes" id="UP000575898">
    <property type="component" value="Unassembled WGS sequence"/>
</dbReference>
<gene>
    <name evidence="1" type="ORF">HNQ59_000336</name>
</gene>
<protein>
    <submittedName>
        <fullName evidence="1">Phosphonate transport system substrate-binding protein</fullName>
    </submittedName>
</protein>
<dbReference type="SUPFAM" id="SSF53850">
    <property type="entry name" value="Periplasmic binding protein-like II"/>
    <property type="match status" value="1"/>
</dbReference>
<keyword evidence="2" id="KW-1185">Reference proteome</keyword>
<sequence>MRHKGWYVAWLLFWSGLSPAGELTLAVEPFLTPRSLVAAFQPLRDSLSEQINQPVVLVTAKNYEEYLNRLLRGEFDLAIVGPHSGLMVVERAGYIPLLRAAGGLKAVLLVRRDASIQTPRDLVGQTVSFPHAMTITAMLGQELLEQAGLEDVRDLTLRYNEFQNTAAMMLLRKEVAAALVSDLALLPMSDEIKQGVRVLASSKQVPPMVLLANKQLDVETRTRIGQAVIHFEMQEAGRDHFLSRIGINFNHPFTDQDRKALLPYVEKLERQREQR</sequence>
<proteinExistence type="predicted"/>
<dbReference type="AlphaFoldDB" id="A0A840MCN7"/>
<dbReference type="RefSeq" id="WP_184034335.1">
    <property type="nucleotide sequence ID" value="NZ_JACHHY010000002.1"/>
</dbReference>
<name>A0A840MCN7_9PROT</name>
<dbReference type="EMBL" id="JACHHY010000002">
    <property type="protein sequence ID" value="MBB5017074.1"/>
    <property type="molecule type" value="Genomic_DNA"/>
</dbReference>
<dbReference type="Gene3D" id="3.40.190.10">
    <property type="entry name" value="Periplasmic binding protein-like II"/>
    <property type="match status" value="2"/>
</dbReference>
<evidence type="ECO:0000313" key="1">
    <source>
        <dbReference type="EMBL" id="MBB5017074.1"/>
    </source>
</evidence>
<dbReference type="PANTHER" id="PTHR35841:SF1">
    <property type="entry name" value="PHOSPHONATES-BINDING PERIPLASMIC PROTEIN"/>
    <property type="match status" value="1"/>
</dbReference>
<dbReference type="Pfam" id="PF12974">
    <property type="entry name" value="Phosphonate-bd"/>
    <property type="match status" value="1"/>
</dbReference>
<dbReference type="PANTHER" id="PTHR35841">
    <property type="entry name" value="PHOSPHONATES-BINDING PERIPLASMIC PROTEIN"/>
    <property type="match status" value="1"/>
</dbReference>
<evidence type="ECO:0000313" key="2">
    <source>
        <dbReference type="Proteomes" id="UP000575898"/>
    </source>
</evidence>